<keyword evidence="6" id="KW-0812">Transmembrane</keyword>
<dbReference type="GO" id="GO:0005912">
    <property type="term" value="C:adherens junction"/>
    <property type="evidence" value="ECO:0007669"/>
    <property type="project" value="UniProtKB-SubCell"/>
</dbReference>
<dbReference type="PRINTS" id="PR00935">
    <property type="entry name" value="BAND41"/>
</dbReference>
<feature type="transmembrane region" description="Helical" evidence="6">
    <location>
        <begin position="641"/>
        <end position="665"/>
    </location>
</feature>
<feature type="compositionally biased region" description="Basic and acidic residues" evidence="5">
    <location>
        <begin position="503"/>
        <end position="515"/>
    </location>
</feature>
<dbReference type="SMART" id="SM00295">
    <property type="entry name" value="B41"/>
    <property type="match status" value="1"/>
</dbReference>
<feature type="region of interest" description="Disordered" evidence="5">
    <location>
        <begin position="544"/>
        <end position="598"/>
    </location>
</feature>
<evidence type="ECO:0000256" key="5">
    <source>
        <dbReference type="SAM" id="MobiDB-lite"/>
    </source>
</evidence>
<dbReference type="Gene3D" id="2.30.29.30">
    <property type="entry name" value="Pleckstrin-homology domain (PH domain)/Phosphotyrosine-binding domain (PTB)"/>
    <property type="match status" value="1"/>
</dbReference>
<dbReference type="InterPro" id="IPR000299">
    <property type="entry name" value="FERM_domain"/>
</dbReference>
<evidence type="ECO:0000313" key="9">
    <source>
        <dbReference type="Proteomes" id="UP001286313"/>
    </source>
</evidence>
<dbReference type="SMART" id="SM01195">
    <property type="entry name" value="FA"/>
    <property type="match status" value="1"/>
</dbReference>
<dbReference type="InterPro" id="IPR014847">
    <property type="entry name" value="FA"/>
</dbReference>
<sequence length="704" mass="79904">MLKLGHKKDHGVDHKCTIRLLDDSEVLECEFQFQVGYVKRKVGYARCYVLSLSSPTSFTLTQLKGEKSYHKGRYLLDFVFNKLNLVETDYFALRYVDQNKQRHWLDPNKNILRQIKNLSPILFCFRVKFYPGDPVRLQEEVTRYQLFLQLRRDLLHGRLYCSQSDAAMLAAYIVQAEIGDFDPAKHYGNYISDFKILLKQTPKLEERVMELHPTLKNYTPLMAETCFLKKASSLDTYGVDPHPVKDHRGSQLYLGLNHTGVLTFQGSRKTHHFRWPDVQKLNYEGKMFIVHLSFAEDARTKKKHTVGFKCPTASACRHLWRCAVEQRLFYTLENSNKQGVVVTGGSFFSRGSRFRYAGRCEREVVVESSGILREPPEVNRVSLRNFGRSASLPTTPADSDNYDAVISRVHRPLPYIDRSSSLDEDVLCAADTGSQDSTDGLNHINGGCGGPGAAYCPESTLPPLSLLEPLLEAQENKSRSSSILDSSFVDAESSLEPCLGPNDKQEQEEEHKDKEGEIAKCNKELAGPGEEALLQQQLLYDYTGRGHTSEFGDTSSTETLGPPLSPSQNHHDTRPPPPPPPPQHNRRMEERRDLCPPSASRMAVLSRRDNLLIPPLALTQDMSLQSERSVRNKITRLSFKTFLRVFVVAFVLVVFGLTCAVVLVFESDSSLLQGVRSSREMMLLRLQYYQPGKEHIKRWLGINP</sequence>
<organism evidence="8 9">
    <name type="scientific">Petrolisthes cinctipes</name>
    <name type="common">Flat porcelain crab</name>
    <dbReference type="NCBI Taxonomy" id="88211"/>
    <lineage>
        <taxon>Eukaryota</taxon>
        <taxon>Metazoa</taxon>
        <taxon>Ecdysozoa</taxon>
        <taxon>Arthropoda</taxon>
        <taxon>Crustacea</taxon>
        <taxon>Multicrustacea</taxon>
        <taxon>Malacostraca</taxon>
        <taxon>Eumalacostraca</taxon>
        <taxon>Eucarida</taxon>
        <taxon>Decapoda</taxon>
        <taxon>Pleocyemata</taxon>
        <taxon>Anomura</taxon>
        <taxon>Galatheoidea</taxon>
        <taxon>Porcellanidae</taxon>
        <taxon>Petrolisthes</taxon>
    </lineage>
</organism>
<comment type="caution">
    <text evidence="8">The sequence shown here is derived from an EMBL/GenBank/DDBJ whole genome shotgun (WGS) entry which is preliminary data.</text>
</comment>
<dbReference type="SUPFAM" id="SSF54236">
    <property type="entry name" value="Ubiquitin-like"/>
    <property type="match status" value="1"/>
</dbReference>
<dbReference type="InterPro" id="IPR019748">
    <property type="entry name" value="FERM_central"/>
</dbReference>
<dbReference type="GO" id="GO:0008092">
    <property type="term" value="F:cytoskeletal protein binding"/>
    <property type="evidence" value="ECO:0007669"/>
    <property type="project" value="InterPro"/>
</dbReference>
<evidence type="ECO:0000256" key="1">
    <source>
        <dbReference type="ARBA" id="ARBA00004536"/>
    </source>
</evidence>
<feature type="domain" description="FERM" evidence="7">
    <location>
        <begin position="48"/>
        <end position="334"/>
    </location>
</feature>
<feature type="region of interest" description="Disordered" evidence="5">
    <location>
        <begin position="493"/>
        <end position="515"/>
    </location>
</feature>
<protein>
    <recommendedName>
        <fullName evidence="2">Moesin/ezrin/radixin homolog 1</fullName>
    </recommendedName>
</protein>
<dbReference type="CDD" id="cd17102">
    <property type="entry name" value="FERM_F1_FRMD3"/>
    <property type="match status" value="1"/>
</dbReference>
<dbReference type="Pfam" id="PF00373">
    <property type="entry name" value="FERM_M"/>
    <property type="match status" value="1"/>
</dbReference>
<dbReference type="FunFam" id="1.20.80.10:FF:000006">
    <property type="entry name" value="FERM domain-containing protein 5 isoform X1"/>
    <property type="match status" value="1"/>
</dbReference>
<dbReference type="GO" id="GO:0005856">
    <property type="term" value="C:cytoskeleton"/>
    <property type="evidence" value="ECO:0007669"/>
    <property type="project" value="TreeGrafter"/>
</dbReference>
<comment type="subcellular location">
    <subcellularLocation>
        <location evidence="1">Cell junction</location>
        <location evidence="1">Adherens junction</location>
    </subcellularLocation>
    <subcellularLocation>
        <location evidence="4">Cell projection</location>
        <location evidence="4">Rhabdomere</location>
    </subcellularLocation>
</comment>
<dbReference type="InterPro" id="IPR014352">
    <property type="entry name" value="FERM/acyl-CoA-bd_prot_sf"/>
</dbReference>
<proteinExistence type="predicted"/>
<dbReference type="Gene3D" id="1.20.80.10">
    <property type="match status" value="1"/>
</dbReference>
<keyword evidence="3" id="KW-0965">Cell junction</keyword>
<evidence type="ECO:0000256" key="3">
    <source>
        <dbReference type="ARBA" id="ARBA00022949"/>
    </source>
</evidence>
<dbReference type="GO" id="GO:0031032">
    <property type="term" value="P:actomyosin structure organization"/>
    <property type="evidence" value="ECO:0007669"/>
    <property type="project" value="TreeGrafter"/>
</dbReference>
<dbReference type="GO" id="GO:0071944">
    <property type="term" value="C:cell periphery"/>
    <property type="evidence" value="ECO:0007669"/>
    <property type="project" value="UniProtKB-ARBA"/>
</dbReference>
<dbReference type="InterPro" id="IPR018979">
    <property type="entry name" value="FERM_N"/>
</dbReference>
<dbReference type="InterPro" id="IPR000798">
    <property type="entry name" value="Ez/rad/moesin-like"/>
</dbReference>
<evidence type="ECO:0000259" key="7">
    <source>
        <dbReference type="PROSITE" id="PS50057"/>
    </source>
</evidence>
<dbReference type="Proteomes" id="UP001286313">
    <property type="component" value="Unassembled WGS sequence"/>
</dbReference>
<dbReference type="CDD" id="cd14473">
    <property type="entry name" value="FERM_B-lobe"/>
    <property type="match status" value="1"/>
</dbReference>
<dbReference type="Pfam" id="PF09379">
    <property type="entry name" value="FERM_N"/>
    <property type="match status" value="1"/>
</dbReference>
<dbReference type="InterPro" id="IPR019747">
    <property type="entry name" value="FERM_CS"/>
</dbReference>
<dbReference type="AlphaFoldDB" id="A0AAE1KMN7"/>
<dbReference type="Pfam" id="PF08736">
    <property type="entry name" value="FA"/>
    <property type="match status" value="1"/>
</dbReference>
<evidence type="ECO:0000313" key="8">
    <source>
        <dbReference type="EMBL" id="KAK3879606.1"/>
    </source>
</evidence>
<accession>A0AAE1KMN7</accession>
<dbReference type="InterPro" id="IPR019749">
    <property type="entry name" value="Band_41_domain"/>
</dbReference>
<dbReference type="Gene3D" id="3.10.20.90">
    <property type="entry name" value="Phosphatidylinositol 3-kinase Catalytic Subunit, Chain A, domain 1"/>
    <property type="match status" value="1"/>
</dbReference>
<dbReference type="PANTHER" id="PTHR23280:SF32">
    <property type="entry name" value="FI22325P1"/>
    <property type="match status" value="1"/>
</dbReference>
<dbReference type="SMART" id="SM01196">
    <property type="entry name" value="FERM_C"/>
    <property type="match status" value="1"/>
</dbReference>
<dbReference type="InterPro" id="IPR011993">
    <property type="entry name" value="PH-like_dom_sf"/>
</dbReference>
<dbReference type="Pfam" id="PF09380">
    <property type="entry name" value="FERM_C"/>
    <property type="match status" value="1"/>
</dbReference>
<dbReference type="PROSITE" id="PS50057">
    <property type="entry name" value="FERM_3"/>
    <property type="match status" value="1"/>
</dbReference>
<dbReference type="GO" id="GO:0009887">
    <property type="term" value="P:animal organ morphogenesis"/>
    <property type="evidence" value="ECO:0007669"/>
    <property type="project" value="UniProtKB-ARBA"/>
</dbReference>
<evidence type="ECO:0000256" key="6">
    <source>
        <dbReference type="SAM" id="Phobius"/>
    </source>
</evidence>
<keyword evidence="6" id="KW-1133">Transmembrane helix</keyword>
<reference evidence="8" key="1">
    <citation type="submission" date="2023-10" db="EMBL/GenBank/DDBJ databases">
        <title>Genome assemblies of two species of porcelain crab, Petrolisthes cinctipes and Petrolisthes manimaculis (Anomura: Porcellanidae).</title>
        <authorList>
            <person name="Angst P."/>
        </authorList>
    </citation>
    <scope>NUCLEOTIDE SEQUENCE</scope>
    <source>
        <strain evidence="8">PB745_01</strain>
        <tissue evidence="8">Gill</tissue>
    </source>
</reference>
<keyword evidence="9" id="KW-1185">Reference proteome</keyword>
<dbReference type="FunFam" id="2.30.29.30:FF:000381">
    <property type="entry name" value="FERM domain-containing protein"/>
    <property type="match status" value="1"/>
</dbReference>
<dbReference type="SUPFAM" id="SSF50729">
    <property type="entry name" value="PH domain-like"/>
    <property type="match status" value="1"/>
</dbReference>
<gene>
    <name evidence="8" type="ORF">Pcinc_015837</name>
</gene>
<dbReference type="SUPFAM" id="SSF47031">
    <property type="entry name" value="Second domain of FERM"/>
    <property type="match status" value="1"/>
</dbReference>
<dbReference type="PRINTS" id="PR00661">
    <property type="entry name" value="ERMFAMILY"/>
</dbReference>
<dbReference type="CDD" id="cd13192">
    <property type="entry name" value="FERM_C_FRMD3_FRMD5"/>
    <property type="match status" value="1"/>
</dbReference>
<dbReference type="InterPro" id="IPR029071">
    <property type="entry name" value="Ubiquitin-like_domsf"/>
</dbReference>
<evidence type="ECO:0000256" key="4">
    <source>
        <dbReference type="ARBA" id="ARBA00043944"/>
    </source>
</evidence>
<dbReference type="PROSITE" id="PS00660">
    <property type="entry name" value="FERM_1"/>
    <property type="match status" value="1"/>
</dbReference>
<evidence type="ECO:0000256" key="2">
    <source>
        <dbReference type="ARBA" id="ARBA00022025"/>
    </source>
</evidence>
<dbReference type="InterPro" id="IPR035963">
    <property type="entry name" value="FERM_2"/>
</dbReference>
<dbReference type="PANTHER" id="PTHR23280">
    <property type="entry name" value="4.1 G PROTEIN"/>
    <property type="match status" value="1"/>
</dbReference>
<dbReference type="GO" id="GO:0048731">
    <property type="term" value="P:system development"/>
    <property type="evidence" value="ECO:0007669"/>
    <property type="project" value="UniProtKB-ARBA"/>
</dbReference>
<dbReference type="EMBL" id="JAWQEG010001424">
    <property type="protein sequence ID" value="KAK3879606.1"/>
    <property type="molecule type" value="Genomic_DNA"/>
</dbReference>
<keyword evidence="6" id="KW-0472">Membrane</keyword>
<name>A0AAE1KMN7_PETCI</name>
<dbReference type="InterPro" id="IPR018980">
    <property type="entry name" value="FERM_PH-like_C"/>
</dbReference>